<sequence length="529" mass="61772">MMNSFNQLKQMVATYTISPPQAPITNNITANPTITGPSISNAPNNYYQPQQTFAATPSQQTYAPTPPQQTYASTPPQQSFFAAPQEERFTATSQQKFGAAMLPTFVTNPYQDRGQFHSAQTNDRFVHHPYSQYMPMGVGFYNQMEADGVVYKCIFSETEYENCLKKFYKYNVEVLTYLARALVKGNRLREAHNALLNARPQEILKDENSTLTFVLQAIDQLKIAQKTFTWLGEHGDPHRIVLNQTLQEAQQCSDLLSQSTYHEIRARKKDEEEQIVRRKQDEERRKLREKQLQEAEERRIKEDEKRRIEREKRQEFVERTKNLLTAAESQITIEKSQRSTGGTRKLILLQIQKKHKENDQKKTYDDEEKRERKSSKKRKIIVRNDSENENIETNKRRKKKKRSNRITTNDDDISQDNEQQLSDNELDDNQSENDDKYKRKLTLKKNKKFFIYLFLQISHRQSESTGRYKSKATISTEEEEGEEVEDNNEGSAAAEDEQDEGNEENAEDDRQEEEEEKAPEDIDVSDDED</sequence>
<evidence type="ECO:0000256" key="3">
    <source>
        <dbReference type="SAM" id="Coils"/>
    </source>
</evidence>
<dbReference type="GO" id="GO:0006355">
    <property type="term" value="P:regulation of DNA-templated transcription"/>
    <property type="evidence" value="ECO:0007669"/>
    <property type="project" value="InterPro"/>
</dbReference>
<dbReference type="AlphaFoldDB" id="A0A819Q8U7"/>
<name>A0A819Q8U7_9BILA</name>
<keyword evidence="1" id="KW-0677">Repeat</keyword>
<keyword evidence="3" id="KW-0175">Coiled coil</keyword>
<reference evidence="5" key="1">
    <citation type="submission" date="2021-02" db="EMBL/GenBank/DDBJ databases">
        <authorList>
            <person name="Nowell W R."/>
        </authorList>
    </citation>
    <scope>NUCLEOTIDE SEQUENCE</scope>
</reference>
<dbReference type="PANTHER" id="PTHR14027">
    <property type="entry name" value="RNA POLYMERASE-ASSOCIATED PROTEIN CTR9"/>
    <property type="match status" value="1"/>
</dbReference>
<accession>A0A819Q8U7</accession>
<gene>
    <name evidence="5" type="ORF">JBS370_LOCUS27626</name>
</gene>
<feature type="compositionally biased region" description="Basic residues" evidence="4">
    <location>
        <begin position="372"/>
        <end position="381"/>
    </location>
</feature>
<feature type="coiled-coil region" evidence="3">
    <location>
        <begin position="278"/>
        <end position="314"/>
    </location>
</feature>
<dbReference type="Proteomes" id="UP000663836">
    <property type="component" value="Unassembled WGS sequence"/>
</dbReference>
<feature type="region of interest" description="Disordered" evidence="4">
    <location>
        <begin position="351"/>
        <end position="439"/>
    </location>
</feature>
<evidence type="ECO:0000256" key="1">
    <source>
        <dbReference type="ARBA" id="ARBA00022737"/>
    </source>
</evidence>
<feature type="compositionally biased region" description="Basic residues" evidence="4">
    <location>
        <begin position="395"/>
        <end position="404"/>
    </location>
</feature>
<proteinExistence type="predicted"/>
<dbReference type="GO" id="GO:0006368">
    <property type="term" value="P:transcription elongation by RNA polymerase II"/>
    <property type="evidence" value="ECO:0007669"/>
    <property type="project" value="TreeGrafter"/>
</dbReference>
<dbReference type="GO" id="GO:0016593">
    <property type="term" value="C:Cdc73/Paf1 complex"/>
    <property type="evidence" value="ECO:0007669"/>
    <property type="project" value="TreeGrafter"/>
</dbReference>
<dbReference type="GO" id="GO:0000993">
    <property type="term" value="F:RNA polymerase II complex binding"/>
    <property type="evidence" value="ECO:0007669"/>
    <property type="project" value="TreeGrafter"/>
</dbReference>
<comment type="caution">
    <text evidence="5">The sequence shown here is derived from an EMBL/GenBank/DDBJ whole genome shotgun (WGS) entry which is preliminary data.</text>
</comment>
<organism evidence="5 6">
    <name type="scientific">Rotaria sordida</name>
    <dbReference type="NCBI Taxonomy" id="392033"/>
    <lineage>
        <taxon>Eukaryota</taxon>
        <taxon>Metazoa</taxon>
        <taxon>Spiralia</taxon>
        <taxon>Gnathifera</taxon>
        <taxon>Rotifera</taxon>
        <taxon>Eurotatoria</taxon>
        <taxon>Bdelloidea</taxon>
        <taxon>Philodinida</taxon>
        <taxon>Philodinidae</taxon>
        <taxon>Rotaria</taxon>
    </lineage>
</organism>
<protein>
    <submittedName>
        <fullName evidence="5">Uncharacterized protein</fullName>
    </submittedName>
</protein>
<keyword evidence="2" id="KW-0802">TPR repeat</keyword>
<dbReference type="PANTHER" id="PTHR14027:SF2">
    <property type="entry name" value="RNA POLYMERASE-ASSOCIATED PROTEIN CTR9 HOMOLOG"/>
    <property type="match status" value="1"/>
</dbReference>
<feature type="compositionally biased region" description="Basic and acidic residues" evidence="4">
    <location>
        <begin position="356"/>
        <end position="371"/>
    </location>
</feature>
<feature type="region of interest" description="Disordered" evidence="4">
    <location>
        <begin position="461"/>
        <end position="529"/>
    </location>
</feature>
<evidence type="ECO:0000313" key="5">
    <source>
        <dbReference type="EMBL" id="CAF4024839.1"/>
    </source>
</evidence>
<evidence type="ECO:0000256" key="2">
    <source>
        <dbReference type="ARBA" id="ARBA00022803"/>
    </source>
</evidence>
<dbReference type="EMBL" id="CAJOBD010005249">
    <property type="protein sequence ID" value="CAF4024839.1"/>
    <property type="molecule type" value="Genomic_DNA"/>
</dbReference>
<feature type="compositionally biased region" description="Low complexity" evidence="4">
    <location>
        <begin position="56"/>
        <end position="72"/>
    </location>
</feature>
<feature type="compositionally biased region" description="Polar residues" evidence="4">
    <location>
        <begin position="463"/>
        <end position="475"/>
    </location>
</feature>
<feature type="region of interest" description="Disordered" evidence="4">
    <location>
        <begin position="56"/>
        <end position="76"/>
    </location>
</feature>
<dbReference type="InterPro" id="IPR031101">
    <property type="entry name" value="Ctr9"/>
</dbReference>
<evidence type="ECO:0000256" key="4">
    <source>
        <dbReference type="SAM" id="MobiDB-lite"/>
    </source>
</evidence>
<evidence type="ECO:0000313" key="6">
    <source>
        <dbReference type="Proteomes" id="UP000663836"/>
    </source>
</evidence>
<feature type="compositionally biased region" description="Acidic residues" evidence="4">
    <location>
        <begin position="476"/>
        <end position="529"/>
    </location>
</feature>